<dbReference type="EMBL" id="GGEC01062108">
    <property type="protein sequence ID" value="MBX42592.1"/>
    <property type="molecule type" value="Transcribed_RNA"/>
</dbReference>
<protein>
    <submittedName>
        <fullName evidence="2">Uncharacterized protein</fullName>
    </submittedName>
</protein>
<keyword evidence="1" id="KW-0472">Membrane</keyword>
<feature type="transmembrane region" description="Helical" evidence="1">
    <location>
        <begin position="16"/>
        <end position="42"/>
    </location>
</feature>
<name>A0A2P2NJC6_RHIMU</name>
<accession>A0A2P2NJC6</accession>
<sequence>MWHAFYFKDSLTQINFIWHSLVTCALRLSILIFHLIFLMGIWKQVSDFLSSVSS</sequence>
<organism evidence="2">
    <name type="scientific">Rhizophora mucronata</name>
    <name type="common">Asiatic mangrove</name>
    <dbReference type="NCBI Taxonomy" id="61149"/>
    <lineage>
        <taxon>Eukaryota</taxon>
        <taxon>Viridiplantae</taxon>
        <taxon>Streptophyta</taxon>
        <taxon>Embryophyta</taxon>
        <taxon>Tracheophyta</taxon>
        <taxon>Spermatophyta</taxon>
        <taxon>Magnoliopsida</taxon>
        <taxon>eudicotyledons</taxon>
        <taxon>Gunneridae</taxon>
        <taxon>Pentapetalae</taxon>
        <taxon>rosids</taxon>
        <taxon>fabids</taxon>
        <taxon>Malpighiales</taxon>
        <taxon>Rhizophoraceae</taxon>
        <taxon>Rhizophora</taxon>
    </lineage>
</organism>
<dbReference type="AlphaFoldDB" id="A0A2P2NJC6"/>
<reference evidence="2" key="1">
    <citation type="submission" date="2018-02" db="EMBL/GenBank/DDBJ databases">
        <title>Rhizophora mucronata_Transcriptome.</title>
        <authorList>
            <person name="Meera S.P."/>
            <person name="Sreeshan A."/>
            <person name="Augustine A."/>
        </authorList>
    </citation>
    <scope>NUCLEOTIDE SEQUENCE</scope>
    <source>
        <tissue evidence="2">Leaf</tissue>
    </source>
</reference>
<keyword evidence="1" id="KW-1133">Transmembrane helix</keyword>
<evidence type="ECO:0000256" key="1">
    <source>
        <dbReference type="SAM" id="Phobius"/>
    </source>
</evidence>
<keyword evidence="1" id="KW-0812">Transmembrane</keyword>
<evidence type="ECO:0000313" key="2">
    <source>
        <dbReference type="EMBL" id="MBX42592.1"/>
    </source>
</evidence>
<proteinExistence type="predicted"/>